<reference evidence="3" key="1">
    <citation type="submission" date="2021-01" db="EMBL/GenBank/DDBJ databases">
        <title>Genome public.</title>
        <authorList>
            <person name="Liu C."/>
            <person name="Sun Q."/>
        </authorList>
    </citation>
    <scope>NUCLEOTIDE SEQUENCE [LARGE SCALE GENOMIC DNA]</scope>
    <source>
        <strain evidence="3">YIM B02567</strain>
    </source>
</reference>
<sequence length="140" mass="15825">MKTNTLGKLEDAPVNIKIKLAGLWTSVTLCYLYGDYFELYTPGKAAGLTNGTNLLDTPFKLFLASLLLAIPAVMVMFSLILKPSINRILNIIFGLFFTAIMLLIAVTSFSAWYAFYVFLAILESVITLLIVWYAWKWRRV</sequence>
<feature type="transmembrane region" description="Helical" evidence="1">
    <location>
        <begin position="88"/>
        <end position="107"/>
    </location>
</feature>
<protein>
    <submittedName>
        <fullName evidence="2">Uncharacterized protein</fullName>
    </submittedName>
</protein>
<dbReference type="Proteomes" id="UP000628669">
    <property type="component" value="Unassembled WGS sequence"/>
</dbReference>
<feature type="transmembrane region" description="Helical" evidence="1">
    <location>
        <begin position="113"/>
        <end position="135"/>
    </location>
</feature>
<evidence type="ECO:0000313" key="2">
    <source>
        <dbReference type="EMBL" id="MBK1895569.1"/>
    </source>
</evidence>
<keyword evidence="1" id="KW-0472">Membrane</keyword>
<evidence type="ECO:0000256" key="1">
    <source>
        <dbReference type="SAM" id="Phobius"/>
    </source>
</evidence>
<keyword evidence="3" id="KW-1185">Reference proteome</keyword>
<accession>A0ABS1FT19</accession>
<organism evidence="2 3">
    <name type="scientific">Chryseobacterium paridis</name>
    <dbReference type="NCBI Taxonomy" id="2800328"/>
    <lineage>
        <taxon>Bacteria</taxon>
        <taxon>Pseudomonadati</taxon>
        <taxon>Bacteroidota</taxon>
        <taxon>Flavobacteriia</taxon>
        <taxon>Flavobacteriales</taxon>
        <taxon>Weeksellaceae</taxon>
        <taxon>Chryseobacterium group</taxon>
        <taxon>Chryseobacterium</taxon>
    </lineage>
</organism>
<dbReference type="RefSeq" id="WP_200244647.1">
    <property type="nucleotide sequence ID" value="NZ_JAENHK010000007.1"/>
</dbReference>
<proteinExistence type="predicted"/>
<dbReference type="InterPro" id="IPR046289">
    <property type="entry name" value="DUF6326"/>
</dbReference>
<gene>
    <name evidence="2" type="ORF">JHL15_07415</name>
</gene>
<comment type="caution">
    <text evidence="2">The sequence shown here is derived from an EMBL/GenBank/DDBJ whole genome shotgun (WGS) entry which is preliminary data.</text>
</comment>
<keyword evidence="1" id="KW-0812">Transmembrane</keyword>
<evidence type="ECO:0000313" key="3">
    <source>
        <dbReference type="Proteomes" id="UP000628669"/>
    </source>
</evidence>
<dbReference type="EMBL" id="JAENHK010000007">
    <property type="protein sequence ID" value="MBK1895569.1"/>
    <property type="molecule type" value="Genomic_DNA"/>
</dbReference>
<name>A0ABS1FT19_9FLAO</name>
<keyword evidence="1" id="KW-1133">Transmembrane helix</keyword>
<dbReference type="Pfam" id="PF19851">
    <property type="entry name" value="DUF6326"/>
    <property type="match status" value="1"/>
</dbReference>
<feature type="transmembrane region" description="Helical" evidence="1">
    <location>
        <begin position="61"/>
        <end position="81"/>
    </location>
</feature>